<dbReference type="GO" id="GO:0016787">
    <property type="term" value="F:hydrolase activity"/>
    <property type="evidence" value="ECO:0007669"/>
    <property type="project" value="UniProtKB-KW"/>
</dbReference>
<dbReference type="InterPro" id="IPR024156">
    <property type="entry name" value="Small_GTPase_ARF"/>
</dbReference>
<keyword evidence="3" id="KW-0378">Hydrolase</keyword>
<dbReference type="Proteomes" id="UP001610446">
    <property type="component" value="Unassembled WGS sequence"/>
</dbReference>
<dbReference type="Pfam" id="PF00025">
    <property type="entry name" value="Arf"/>
    <property type="match status" value="1"/>
</dbReference>
<sequence length="538" mass="62246">MPVMFKGLSRWLFGSTEYPVLIVGNNESGKTTLLYRLKLDKFVTTIPTIGFNCETIEYPRGWQWTMWDVGGCDRIYPLLRFYLKPETLVLFLHNCSSTAEPVVEDWFRHFLWQMVEAKSKYIWIVPTRQDDLEERETYIERIRELYEKELSQVRPDVQYKVLKHKVCAKTGEGLEEIMAELHRTMSLNAGVVGRRPGKSNIQPKEDPTSEEELKALIEKEGSEDTLDLQSFWASFLTAEIPAWDHRSHLKAGYIVAVESAEKGESIFTTADTFIAHLRRLKVAHPDRFRNTEHQTMTIFWLLQLQLAVWNYRIDKGLQQFPSWDDFQDVLLHSSSLRNTKLWSLYYTKDRIFSPQARESWTAPDLRQFPTLRPSPMHEMPAPQGKEENADRLLRFAFAIVQHIQASGLRRGAVVKEALAALQTTTIRLRTVEPTIPPYSETQAYFWIQVVHAALESLEHEGKPLDGLSEKSYRLVSASHMSFSAFTLLFDITPETWKEYYSNKIWDSVAARMELVPPDIKPLPNVIGVPPDAHIKAEI</sequence>
<organism evidence="3 4">
    <name type="scientific">Aspergillus pseudoustus</name>
    <dbReference type="NCBI Taxonomy" id="1810923"/>
    <lineage>
        <taxon>Eukaryota</taxon>
        <taxon>Fungi</taxon>
        <taxon>Dikarya</taxon>
        <taxon>Ascomycota</taxon>
        <taxon>Pezizomycotina</taxon>
        <taxon>Eurotiomycetes</taxon>
        <taxon>Eurotiomycetidae</taxon>
        <taxon>Eurotiales</taxon>
        <taxon>Aspergillaceae</taxon>
        <taxon>Aspergillus</taxon>
        <taxon>Aspergillus subgen. Nidulantes</taxon>
    </lineage>
</organism>
<dbReference type="SMART" id="SM00177">
    <property type="entry name" value="ARF"/>
    <property type="match status" value="1"/>
</dbReference>
<reference evidence="3 4" key="1">
    <citation type="submission" date="2024-07" db="EMBL/GenBank/DDBJ databases">
        <title>Section-level genome sequencing and comparative genomics of Aspergillus sections Usti and Cavernicolus.</title>
        <authorList>
            <consortium name="Lawrence Berkeley National Laboratory"/>
            <person name="Nybo J.L."/>
            <person name="Vesth T.C."/>
            <person name="Theobald S."/>
            <person name="Frisvad J.C."/>
            <person name="Larsen T.O."/>
            <person name="Kjaerboelling I."/>
            <person name="Rothschild-Mancinelli K."/>
            <person name="Lyhne E.K."/>
            <person name="Kogle M.E."/>
            <person name="Barry K."/>
            <person name="Clum A."/>
            <person name="Na H."/>
            <person name="Ledsgaard L."/>
            <person name="Lin J."/>
            <person name="Lipzen A."/>
            <person name="Kuo A."/>
            <person name="Riley R."/>
            <person name="Mondo S."/>
            <person name="Labutti K."/>
            <person name="Haridas S."/>
            <person name="Pangalinan J."/>
            <person name="Salamov A.A."/>
            <person name="Simmons B.A."/>
            <person name="Magnuson J.K."/>
            <person name="Chen J."/>
            <person name="Drula E."/>
            <person name="Henrissat B."/>
            <person name="Wiebenga A."/>
            <person name="Lubbers R.J."/>
            <person name="Gomes A.C."/>
            <person name="Makela M.R."/>
            <person name="Stajich J."/>
            <person name="Grigoriev I.V."/>
            <person name="Mortensen U.H."/>
            <person name="De Vries R.P."/>
            <person name="Baker S.E."/>
            <person name="Andersen M.R."/>
        </authorList>
    </citation>
    <scope>NUCLEOTIDE SEQUENCE [LARGE SCALE GENOMIC DNA]</scope>
    <source>
        <strain evidence="3 4">CBS 123904</strain>
    </source>
</reference>
<gene>
    <name evidence="3" type="ORF">BJY01DRAFT_215356</name>
</gene>
<dbReference type="Gene3D" id="3.40.50.300">
    <property type="entry name" value="P-loop containing nucleotide triphosphate hydrolases"/>
    <property type="match status" value="1"/>
</dbReference>
<keyword evidence="1" id="KW-0547">Nucleotide-binding</keyword>
<evidence type="ECO:0000313" key="4">
    <source>
        <dbReference type="Proteomes" id="UP001610446"/>
    </source>
</evidence>
<comment type="caution">
    <text evidence="3">The sequence shown here is derived from an EMBL/GenBank/DDBJ whole genome shotgun (WGS) entry which is preliminary data.</text>
</comment>
<accession>A0ABR4JXV1</accession>
<dbReference type="PANTHER" id="PTHR11711">
    <property type="entry name" value="ADP RIBOSYLATION FACTOR-RELATED"/>
    <property type="match status" value="1"/>
</dbReference>
<proteinExistence type="predicted"/>
<dbReference type="PROSITE" id="PS51417">
    <property type="entry name" value="ARF"/>
    <property type="match status" value="1"/>
</dbReference>
<protein>
    <submittedName>
        <fullName evidence="3">P-loop containing nucleoside triphosphate hydrolase protein</fullName>
    </submittedName>
</protein>
<evidence type="ECO:0000256" key="2">
    <source>
        <dbReference type="ARBA" id="ARBA00023134"/>
    </source>
</evidence>
<keyword evidence="2" id="KW-0342">GTP-binding</keyword>
<dbReference type="EMBL" id="JBFXLU010000086">
    <property type="protein sequence ID" value="KAL2843867.1"/>
    <property type="molecule type" value="Genomic_DNA"/>
</dbReference>
<evidence type="ECO:0000256" key="1">
    <source>
        <dbReference type="ARBA" id="ARBA00022741"/>
    </source>
</evidence>
<evidence type="ECO:0000313" key="3">
    <source>
        <dbReference type="EMBL" id="KAL2843867.1"/>
    </source>
</evidence>
<dbReference type="InterPro" id="IPR027417">
    <property type="entry name" value="P-loop_NTPase"/>
</dbReference>
<name>A0ABR4JXV1_9EURO</name>
<dbReference type="InterPro" id="IPR006689">
    <property type="entry name" value="Small_GTPase_ARF/SAR"/>
</dbReference>
<keyword evidence="4" id="KW-1185">Reference proteome</keyword>
<dbReference type="SUPFAM" id="SSF52540">
    <property type="entry name" value="P-loop containing nucleoside triphosphate hydrolases"/>
    <property type="match status" value="1"/>
</dbReference>